<evidence type="ECO:0008006" key="3">
    <source>
        <dbReference type="Google" id="ProtNLM"/>
    </source>
</evidence>
<dbReference type="PANTHER" id="PTHR37162:SF10">
    <property type="entry name" value="DUF4371 DOMAIN-CONTAINING PROTEIN"/>
    <property type="match status" value="1"/>
</dbReference>
<organism evidence="1 2">
    <name type="scientific">Dryococelus australis</name>
    <dbReference type="NCBI Taxonomy" id="614101"/>
    <lineage>
        <taxon>Eukaryota</taxon>
        <taxon>Metazoa</taxon>
        <taxon>Ecdysozoa</taxon>
        <taxon>Arthropoda</taxon>
        <taxon>Hexapoda</taxon>
        <taxon>Insecta</taxon>
        <taxon>Pterygota</taxon>
        <taxon>Neoptera</taxon>
        <taxon>Polyneoptera</taxon>
        <taxon>Phasmatodea</taxon>
        <taxon>Verophasmatodea</taxon>
        <taxon>Anareolatae</taxon>
        <taxon>Phasmatidae</taxon>
        <taxon>Eurycanthinae</taxon>
        <taxon>Dryococelus</taxon>
    </lineage>
</organism>
<proteinExistence type="predicted"/>
<accession>A0ABQ9GUF7</accession>
<dbReference type="PANTHER" id="PTHR37162">
    <property type="entry name" value="HAT FAMILY DIMERISATION DOMAINCONTAINING PROTEIN-RELATED"/>
    <property type="match status" value="1"/>
</dbReference>
<sequence length="228" mass="25899">MGSFFNNASTSASKMLTGELSLIYPMMKHRLSYNSMNCGNKLTKEIFRDSETAKKLQYGRTKAEAIILIGLAPKSVKDFVNISSTLIHVREFGINFLDFIEQSDESANRIYKLLKQSVEQNGLDLRNVSSYSADNAFVNYGKHQSITTFLKNDNENMLKANCSNHVLHNSCRRACESLSIDIEVFVLKLYGHFTCSTKIREALKSFFLDFSIYSGVRYCVMYLQDGSH</sequence>
<comment type="caution">
    <text evidence="1">The sequence shown here is derived from an EMBL/GenBank/DDBJ whole genome shotgun (WGS) entry which is preliminary data.</text>
</comment>
<evidence type="ECO:0000313" key="1">
    <source>
        <dbReference type="EMBL" id="KAJ8875656.1"/>
    </source>
</evidence>
<keyword evidence="2" id="KW-1185">Reference proteome</keyword>
<name>A0ABQ9GUF7_9NEOP</name>
<reference evidence="1 2" key="1">
    <citation type="submission" date="2023-02" db="EMBL/GenBank/DDBJ databases">
        <title>LHISI_Scaffold_Assembly.</title>
        <authorList>
            <person name="Stuart O.P."/>
            <person name="Cleave R."/>
            <person name="Magrath M.J.L."/>
            <person name="Mikheyev A.S."/>
        </authorList>
    </citation>
    <scope>NUCLEOTIDE SEQUENCE [LARGE SCALE GENOMIC DNA]</scope>
    <source>
        <strain evidence="1">Daus_M_001</strain>
        <tissue evidence="1">Leg muscle</tissue>
    </source>
</reference>
<dbReference type="Proteomes" id="UP001159363">
    <property type="component" value="Chromosome 8"/>
</dbReference>
<protein>
    <recommendedName>
        <fullName evidence="3">DUF4371 domain-containing protein</fullName>
    </recommendedName>
</protein>
<evidence type="ECO:0000313" key="2">
    <source>
        <dbReference type="Proteomes" id="UP001159363"/>
    </source>
</evidence>
<dbReference type="EMBL" id="JARBHB010000009">
    <property type="protein sequence ID" value="KAJ8875656.1"/>
    <property type="molecule type" value="Genomic_DNA"/>
</dbReference>
<gene>
    <name evidence="1" type="ORF">PR048_023553</name>
</gene>